<dbReference type="GO" id="GO:0030907">
    <property type="term" value="C:MBF transcription complex"/>
    <property type="evidence" value="ECO:0007669"/>
    <property type="project" value="TreeGrafter"/>
</dbReference>
<dbReference type="GO" id="GO:0045944">
    <property type="term" value="P:positive regulation of transcription by RNA polymerase II"/>
    <property type="evidence" value="ECO:0007669"/>
    <property type="project" value="UniProtKB-ARBA"/>
</dbReference>
<dbReference type="InterPro" id="IPR051642">
    <property type="entry name" value="SWI6-like"/>
</dbReference>
<evidence type="ECO:0000256" key="1">
    <source>
        <dbReference type="ARBA" id="ARBA00022737"/>
    </source>
</evidence>
<dbReference type="PROSITE" id="PS50297">
    <property type="entry name" value="ANK_REP_REGION"/>
    <property type="match status" value="2"/>
</dbReference>
<keyword evidence="4" id="KW-1185">Reference proteome</keyword>
<dbReference type="Pfam" id="PF13637">
    <property type="entry name" value="Ank_4"/>
    <property type="match status" value="1"/>
</dbReference>
<dbReference type="SMART" id="SM00248">
    <property type="entry name" value="ANK"/>
    <property type="match status" value="3"/>
</dbReference>
<gene>
    <name evidence="3" type="ORF">SYNPS1DRAFT_2548</name>
</gene>
<dbReference type="SUPFAM" id="SSF48403">
    <property type="entry name" value="Ankyrin repeat"/>
    <property type="match status" value="1"/>
</dbReference>
<dbReference type="PANTHER" id="PTHR43828">
    <property type="entry name" value="ASPARAGINASE"/>
    <property type="match status" value="1"/>
</dbReference>
<dbReference type="InterPro" id="IPR002110">
    <property type="entry name" value="Ankyrin_rpt"/>
</dbReference>
<proteinExistence type="predicted"/>
<dbReference type="Proteomes" id="UP000278143">
    <property type="component" value="Unassembled WGS sequence"/>
</dbReference>
<feature type="non-terminal residue" evidence="3">
    <location>
        <position position="156"/>
    </location>
</feature>
<dbReference type="EMBL" id="KZ991421">
    <property type="protein sequence ID" value="RKP22985.1"/>
    <property type="molecule type" value="Genomic_DNA"/>
</dbReference>
<keyword evidence="1" id="KW-0677">Repeat</keyword>
<dbReference type="Gene3D" id="1.25.40.20">
    <property type="entry name" value="Ankyrin repeat-containing domain"/>
    <property type="match status" value="1"/>
</dbReference>
<dbReference type="Pfam" id="PF00023">
    <property type="entry name" value="Ank"/>
    <property type="match status" value="1"/>
</dbReference>
<evidence type="ECO:0000256" key="2">
    <source>
        <dbReference type="PROSITE-ProRule" id="PRU00023"/>
    </source>
</evidence>
<feature type="repeat" description="ANK" evidence="2">
    <location>
        <begin position="6"/>
        <end position="38"/>
    </location>
</feature>
<dbReference type="AlphaFoldDB" id="A0A4P9YT97"/>
<evidence type="ECO:0000313" key="3">
    <source>
        <dbReference type="EMBL" id="RKP22985.1"/>
    </source>
</evidence>
<protein>
    <submittedName>
        <fullName evidence="3">Ankyrin repeat-containing domain protein</fullName>
    </submittedName>
</protein>
<dbReference type="OrthoDB" id="6718656at2759"/>
<organism evidence="3 4">
    <name type="scientific">Syncephalis pseudoplumigaleata</name>
    <dbReference type="NCBI Taxonomy" id="1712513"/>
    <lineage>
        <taxon>Eukaryota</taxon>
        <taxon>Fungi</taxon>
        <taxon>Fungi incertae sedis</taxon>
        <taxon>Zoopagomycota</taxon>
        <taxon>Zoopagomycotina</taxon>
        <taxon>Zoopagomycetes</taxon>
        <taxon>Zoopagales</taxon>
        <taxon>Piptocephalidaceae</taxon>
        <taxon>Syncephalis</taxon>
    </lineage>
</organism>
<dbReference type="PROSITE" id="PS50088">
    <property type="entry name" value="ANK_REPEAT"/>
    <property type="match status" value="2"/>
</dbReference>
<dbReference type="PANTHER" id="PTHR43828:SF3">
    <property type="entry name" value="CHROMO DOMAIN-CONTAINING PROTEIN"/>
    <property type="match status" value="1"/>
</dbReference>
<feature type="repeat" description="ANK" evidence="2">
    <location>
        <begin position="125"/>
        <end position="156"/>
    </location>
</feature>
<reference evidence="4" key="1">
    <citation type="journal article" date="2018" name="Nat. Microbiol.">
        <title>Leveraging single-cell genomics to expand the fungal tree of life.</title>
        <authorList>
            <person name="Ahrendt S.R."/>
            <person name="Quandt C.A."/>
            <person name="Ciobanu D."/>
            <person name="Clum A."/>
            <person name="Salamov A."/>
            <person name="Andreopoulos B."/>
            <person name="Cheng J.F."/>
            <person name="Woyke T."/>
            <person name="Pelin A."/>
            <person name="Henrissat B."/>
            <person name="Reynolds N.K."/>
            <person name="Benny G.L."/>
            <person name="Smith M.E."/>
            <person name="James T.Y."/>
            <person name="Grigoriev I.V."/>
        </authorList>
    </citation>
    <scope>NUCLEOTIDE SEQUENCE [LARGE SCALE GENOMIC DNA]</scope>
    <source>
        <strain evidence="4">Benny S71-1</strain>
    </source>
</reference>
<accession>A0A4P9YT97</accession>
<dbReference type="GO" id="GO:0033309">
    <property type="term" value="C:SBF transcription complex"/>
    <property type="evidence" value="ECO:0007669"/>
    <property type="project" value="TreeGrafter"/>
</dbReference>
<keyword evidence="2" id="KW-0040">ANK repeat</keyword>
<dbReference type="InterPro" id="IPR036770">
    <property type="entry name" value="Ankyrin_rpt-contain_sf"/>
</dbReference>
<evidence type="ECO:0000313" key="4">
    <source>
        <dbReference type="Proteomes" id="UP000278143"/>
    </source>
</evidence>
<name>A0A4P9YT97_9FUNG</name>
<sequence>MIIDDESHTALHWAAATARIKLVHLLLQRGASMNCLSDHGETPLTRSVQFSNNFELKTFPDLLEALQRTVTVRDDHGRTVMHHVALTAGSRGKVHAARYYMDCLLEMLTRTLKSPSSVIDLQDKSGDTALHIAARIGNRIMVRRLLDAGAAMNLRN</sequence>